<dbReference type="EMBL" id="JAJEQX010000024">
    <property type="protein sequence ID" value="MCC2255265.1"/>
    <property type="molecule type" value="Genomic_DNA"/>
</dbReference>
<protein>
    <submittedName>
        <fullName evidence="1">DUF6262 family protein</fullName>
    </submittedName>
</protein>
<dbReference type="Proteomes" id="UP001198151">
    <property type="component" value="Unassembled WGS sequence"/>
</dbReference>
<sequence length="97" mass="11033">MSKYEKMVACNRKSSADKIELAKKTIFKMLDEGEKITIPKLIAKTGLSRGFFYKNPIVRSTLDKALEQQVGMTDPRKNILDMAMDNEIVVSFFILCP</sequence>
<keyword evidence="2" id="KW-1185">Reference proteome</keyword>
<reference evidence="1 2" key="1">
    <citation type="submission" date="2021-10" db="EMBL/GenBank/DDBJ databases">
        <title>Anaerobic single-cell dispensing facilitates the cultivation of human gut bacteria.</title>
        <authorList>
            <person name="Afrizal A."/>
        </authorList>
    </citation>
    <scope>NUCLEOTIDE SEQUENCE [LARGE SCALE GENOMIC DNA]</scope>
    <source>
        <strain evidence="1 2">CLA-AA-H200</strain>
    </source>
</reference>
<gene>
    <name evidence="1" type="ORF">LKD70_12695</name>
</gene>
<accession>A0ABS8FYX5</accession>
<dbReference type="InterPro" id="IPR046229">
    <property type="entry name" value="TnpC-like"/>
</dbReference>
<name>A0ABS8FYX5_9FIRM</name>
<dbReference type="Pfam" id="PF19776">
    <property type="entry name" value="DUF6262"/>
    <property type="match status" value="1"/>
</dbReference>
<proteinExistence type="predicted"/>
<evidence type="ECO:0000313" key="2">
    <source>
        <dbReference type="Proteomes" id="UP001198151"/>
    </source>
</evidence>
<evidence type="ECO:0000313" key="1">
    <source>
        <dbReference type="EMBL" id="MCC2255265.1"/>
    </source>
</evidence>
<organism evidence="1 2">
    <name type="scientific">Ruminococcus turbiniformis</name>
    <dbReference type="NCBI Taxonomy" id="2881258"/>
    <lineage>
        <taxon>Bacteria</taxon>
        <taxon>Bacillati</taxon>
        <taxon>Bacillota</taxon>
        <taxon>Clostridia</taxon>
        <taxon>Eubacteriales</taxon>
        <taxon>Oscillospiraceae</taxon>
        <taxon>Ruminococcus</taxon>
    </lineage>
</organism>
<comment type="caution">
    <text evidence="1">The sequence shown here is derived from an EMBL/GenBank/DDBJ whole genome shotgun (WGS) entry which is preliminary data.</text>
</comment>